<accession>A0A1U7J2Y8</accession>
<evidence type="ECO:0000313" key="2">
    <source>
        <dbReference type="Proteomes" id="UP000185557"/>
    </source>
</evidence>
<keyword evidence="2" id="KW-1185">Reference proteome</keyword>
<proteinExistence type="predicted"/>
<dbReference type="EMBL" id="MRCG01000012">
    <property type="protein sequence ID" value="OKH46616.1"/>
    <property type="molecule type" value="Genomic_DNA"/>
</dbReference>
<reference evidence="1 2" key="1">
    <citation type="submission" date="2016-11" db="EMBL/GenBank/DDBJ databases">
        <title>Draft Genome Sequences of Nine Cyanobacterial Strains from Diverse Habitats.</title>
        <authorList>
            <person name="Zhu T."/>
            <person name="Hou S."/>
            <person name="Lu X."/>
            <person name="Hess W.R."/>
        </authorList>
    </citation>
    <scope>NUCLEOTIDE SEQUENCE [LARGE SCALE GENOMIC DNA]</scope>
    <source>
        <strain evidence="1 2">NIES-30</strain>
    </source>
</reference>
<dbReference type="STRING" id="549789.NIES30_16100"/>
<evidence type="ECO:0000313" key="1">
    <source>
        <dbReference type="EMBL" id="OKH46616.1"/>
    </source>
</evidence>
<dbReference type="Proteomes" id="UP000185557">
    <property type="component" value="Unassembled WGS sequence"/>
</dbReference>
<dbReference type="Pfam" id="PF20547">
    <property type="entry name" value="DUF6761"/>
    <property type="match status" value="1"/>
</dbReference>
<dbReference type="AlphaFoldDB" id="A0A1U7J2Y8"/>
<comment type="caution">
    <text evidence="1">The sequence shown here is derived from an EMBL/GenBank/DDBJ whole genome shotgun (WGS) entry which is preliminary data.</text>
</comment>
<gene>
    <name evidence="1" type="ORF">NIES30_16100</name>
</gene>
<dbReference type="OrthoDB" id="464365at2"/>
<dbReference type="InterPro" id="IPR046649">
    <property type="entry name" value="DUF6761"/>
</dbReference>
<organism evidence="1 2">
    <name type="scientific">Phormidium tenue NIES-30</name>
    <dbReference type="NCBI Taxonomy" id="549789"/>
    <lineage>
        <taxon>Bacteria</taxon>
        <taxon>Bacillati</taxon>
        <taxon>Cyanobacteriota</taxon>
        <taxon>Cyanophyceae</taxon>
        <taxon>Oscillatoriophycideae</taxon>
        <taxon>Oscillatoriales</taxon>
        <taxon>Oscillatoriaceae</taxon>
        <taxon>Phormidium</taxon>
    </lineage>
</organism>
<sequence length="80" mass="9593">MLQDAKAVRYYQRITDAFVDQWNRGYRTSELRLYLEGYLAALRHSDALEPYLIHRLEEDTIRYLNDPSNFVVPLPEPEIY</sequence>
<dbReference type="RefSeq" id="WP_073609446.1">
    <property type="nucleotide sequence ID" value="NZ_MRCG01000012.1"/>
</dbReference>
<protein>
    <submittedName>
        <fullName evidence="1">Uncharacterized protein</fullName>
    </submittedName>
</protein>
<name>A0A1U7J2Y8_9CYAN</name>